<gene>
    <name evidence="1" type="ORF">FACUT_9811</name>
</gene>
<name>A0A8H4NGE7_9HYPO</name>
<dbReference type="AlphaFoldDB" id="A0A8H4NGE7"/>
<organism evidence="1 2">
    <name type="scientific">Fusarium acutatum</name>
    <dbReference type="NCBI Taxonomy" id="78861"/>
    <lineage>
        <taxon>Eukaryota</taxon>
        <taxon>Fungi</taxon>
        <taxon>Dikarya</taxon>
        <taxon>Ascomycota</taxon>
        <taxon>Pezizomycotina</taxon>
        <taxon>Sordariomycetes</taxon>
        <taxon>Hypocreomycetidae</taxon>
        <taxon>Hypocreales</taxon>
        <taxon>Nectriaceae</taxon>
        <taxon>Fusarium</taxon>
        <taxon>Fusarium fujikuroi species complex</taxon>
    </lineage>
</organism>
<accession>A0A8H4NGE7</accession>
<keyword evidence="2" id="KW-1185">Reference proteome</keyword>
<comment type="caution">
    <text evidence="1">The sequence shown here is derived from an EMBL/GenBank/DDBJ whole genome shotgun (WGS) entry which is preliminary data.</text>
</comment>
<evidence type="ECO:0000313" key="1">
    <source>
        <dbReference type="EMBL" id="KAF4426570.1"/>
    </source>
</evidence>
<protein>
    <submittedName>
        <fullName evidence="1">Uncharacterized protein</fullName>
    </submittedName>
</protein>
<evidence type="ECO:0000313" key="2">
    <source>
        <dbReference type="Proteomes" id="UP000536711"/>
    </source>
</evidence>
<sequence>MVETVISTGLIGSPEYGHGLALQSGPKANMKPLKQDYESSTPTIGYMDMATATGEMSFCRTSHVALDNPNGLRDGEWFGLVHEL</sequence>
<dbReference type="EMBL" id="JAADJF010000291">
    <property type="protein sequence ID" value="KAF4426570.1"/>
    <property type="molecule type" value="Genomic_DNA"/>
</dbReference>
<proteinExistence type="predicted"/>
<dbReference type="Proteomes" id="UP000536711">
    <property type="component" value="Unassembled WGS sequence"/>
</dbReference>
<reference evidence="1 2" key="1">
    <citation type="submission" date="2020-01" db="EMBL/GenBank/DDBJ databases">
        <title>Identification and distribution of gene clusters putatively required for synthesis of sphingolipid metabolism inhibitors in phylogenetically diverse species of the filamentous fungus Fusarium.</title>
        <authorList>
            <person name="Kim H.-S."/>
            <person name="Busman M."/>
            <person name="Brown D.W."/>
            <person name="Divon H."/>
            <person name="Uhlig S."/>
            <person name="Proctor R.H."/>
        </authorList>
    </citation>
    <scope>NUCLEOTIDE SEQUENCE [LARGE SCALE GENOMIC DNA]</scope>
    <source>
        <strain evidence="1 2">NRRL 13308</strain>
    </source>
</reference>